<dbReference type="EMBL" id="JACATN010000005">
    <property type="protein sequence ID" value="MBT2162797.1"/>
    <property type="molecule type" value="Genomic_DNA"/>
</dbReference>
<comment type="caution">
    <text evidence="1">The sequence shown here is derived from an EMBL/GenBank/DDBJ whole genome shotgun (WGS) entry which is preliminary data.</text>
</comment>
<dbReference type="Proteomes" id="UP000740413">
    <property type="component" value="Unassembled WGS sequence"/>
</dbReference>
<reference evidence="2" key="1">
    <citation type="submission" date="2023-07" db="EMBL/GenBank/DDBJ databases">
        <title>Zobellia barbeyronii sp. nov., a new marine flavobacterium, isolated from green and red algae.</title>
        <authorList>
            <person name="Nedashkovskaya O.I."/>
            <person name="Otstavnykh N."/>
            <person name="Zhukova N."/>
            <person name="Guzev K."/>
            <person name="Chausova V."/>
            <person name="Tekutyeva L."/>
            <person name="Mikhailov V."/>
            <person name="Isaeva M."/>
        </authorList>
    </citation>
    <scope>NUCLEOTIDE SEQUENCE [LARGE SCALE GENOMIC DNA]</scope>
    <source>
        <strain evidence="2">KMM 6746</strain>
    </source>
</reference>
<accession>A0ABS5WHA8</accession>
<sequence>MGVLNVTEYRVGTNRSRTNTNAHRFFLSLKGRSERGVVNSAIIYFWPSRPTDTVGYIAGSLFVGMLDDSDFQYWYDILRNEKPVKLNYVENSDASVNKVWHISIGTGDEGVGEGPKDFNN</sequence>
<name>A0ABS5WHA8_9FLAO</name>
<keyword evidence="2" id="KW-1185">Reference proteome</keyword>
<evidence type="ECO:0000313" key="1">
    <source>
        <dbReference type="EMBL" id="MBT2162797.1"/>
    </source>
</evidence>
<dbReference type="RefSeq" id="WP_214612798.1">
    <property type="nucleotide sequence ID" value="NZ_JACATN010000005.1"/>
</dbReference>
<gene>
    <name evidence="1" type="ORF">HW347_16125</name>
</gene>
<proteinExistence type="predicted"/>
<protein>
    <submittedName>
        <fullName evidence="1">Uncharacterized protein</fullName>
    </submittedName>
</protein>
<evidence type="ECO:0000313" key="2">
    <source>
        <dbReference type="Proteomes" id="UP000740413"/>
    </source>
</evidence>
<organism evidence="1 2">
    <name type="scientific">Zobellia barbeyronii</name>
    <dbReference type="NCBI Taxonomy" id="2748009"/>
    <lineage>
        <taxon>Bacteria</taxon>
        <taxon>Pseudomonadati</taxon>
        <taxon>Bacteroidota</taxon>
        <taxon>Flavobacteriia</taxon>
        <taxon>Flavobacteriales</taxon>
        <taxon>Flavobacteriaceae</taxon>
        <taxon>Zobellia</taxon>
    </lineage>
</organism>